<dbReference type="VEuPathDB" id="FungiDB:ASPWEDRAFT_30378"/>
<dbReference type="STRING" id="1073089.A0A1L9REJ1"/>
<evidence type="ECO:0000313" key="2">
    <source>
        <dbReference type="Proteomes" id="UP000184383"/>
    </source>
</evidence>
<proteinExistence type="predicted"/>
<gene>
    <name evidence="1" type="ORF">ASPWEDRAFT_30378</name>
</gene>
<organism evidence="1 2">
    <name type="scientific">Aspergillus wentii DTO 134E9</name>
    <dbReference type="NCBI Taxonomy" id="1073089"/>
    <lineage>
        <taxon>Eukaryota</taxon>
        <taxon>Fungi</taxon>
        <taxon>Dikarya</taxon>
        <taxon>Ascomycota</taxon>
        <taxon>Pezizomycotina</taxon>
        <taxon>Eurotiomycetes</taxon>
        <taxon>Eurotiomycetidae</taxon>
        <taxon>Eurotiales</taxon>
        <taxon>Aspergillaceae</taxon>
        <taxon>Aspergillus</taxon>
        <taxon>Aspergillus subgen. Cremei</taxon>
    </lineage>
</organism>
<name>A0A1L9REJ1_ASPWE</name>
<dbReference type="RefSeq" id="XP_040686960.1">
    <property type="nucleotide sequence ID" value="XM_040833396.1"/>
</dbReference>
<dbReference type="GeneID" id="63749244"/>
<sequence>MSHPTNTTNGAHHQLIYSPPLSSPAPIDTSDISQTDLFMDSQLRAGGPYLCAIPTISTTIHPTHPSYGIHLNKDLLIEGAKEYLNDAGIMHTQFIICQQWSEYWPEAIPVPTMIIYARRQSQDEQWRETAREIYAYFQRNGFGDVCVDIRDEELRKPLRSWHDQSDQVCQIEDTLDEELSKIIPRDDYITTMFSKSGRAEEKEDNPPTITILFFLHMDLFRQYKKEIDDVRDLLARFDITDTAIIFRKDEIWRGPARGPTFSFGSWV</sequence>
<dbReference type="Proteomes" id="UP000184383">
    <property type="component" value="Unassembled WGS sequence"/>
</dbReference>
<protein>
    <submittedName>
        <fullName evidence="1">Uncharacterized protein</fullName>
    </submittedName>
</protein>
<evidence type="ECO:0000313" key="1">
    <source>
        <dbReference type="EMBL" id="OJJ33283.1"/>
    </source>
</evidence>
<reference evidence="2" key="1">
    <citation type="journal article" date="2017" name="Genome Biol.">
        <title>Comparative genomics reveals high biological diversity and specific adaptations in the industrially and medically important fungal genus Aspergillus.</title>
        <authorList>
            <person name="de Vries R.P."/>
            <person name="Riley R."/>
            <person name="Wiebenga A."/>
            <person name="Aguilar-Osorio G."/>
            <person name="Amillis S."/>
            <person name="Uchima C.A."/>
            <person name="Anderluh G."/>
            <person name="Asadollahi M."/>
            <person name="Askin M."/>
            <person name="Barry K."/>
            <person name="Battaglia E."/>
            <person name="Bayram O."/>
            <person name="Benocci T."/>
            <person name="Braus-Stromeyer S.A."/>
            <person name="Caldana C."/>
            <person name="Canovas D."/>
            <person name="Cerqueira G.C."/>
            <person name="Chen F."/>
            <person name="Chen W."/>
            <person name="Choi C."/>
            <person name="Clum A."/>
            <person name="Dos Santos R.A."/>
            <person name="Damasio A.R."/>
            <person name="Diallinas G."/>
            <person name="Emri T."/>
            <person name="Fekete E."/>
            <person name="Flipphi M."/>
            <person name="Freyberg S."/>
            <person name="Gallo A."/>
            <person name="Gournas C."/>
            <person name="Habgood R."/>
            <person name="Hainaut M."/>
            <person name="Harispe M.L."/>
            <person name="Henrissat B."/>
            <person name="Hilden K.S."/>
            <person name="Hope R."/>
            <person name="Hossain A."/>
            <person name="Karabika E."/>
            <person name="Karaffa L."/>
            <person name="Karanyi Z."/>
            <person name="Krasevec N."/>
            <person name="Kuo A."/>
            <person name="Kusch H."/>
            <person name="LaButti K."/>
            <person name="Lagendijk E.L."/>
            <person name="Lapidus A."/>
            <person name="Levasseur A."/>
            <person name="Lindquist E."/>
            <person name="Lipzen A."/>
            <person name="Logrieco A.F."/>
            <person name="MacCabe A."/>
            <person name="Maekelae M.R."/>
            <person name="Malavazi I."/>
            <person name="Melin P."/>
            <person name="Meyer V."/>
            <person name="Mielnichuk N."/>
            <person name="Miskei M."/>
            <person name="Molnar A.P."/>
            <person name="Mule G."/>
            <person name="Ngan C.Y."/>
            <person name="Orejas M."/>
            <person name="Orosz E."/>
            <person name="Ouedraogo J.P."/>
            <person name="Overkamp K.M."/>
            <person name="Park H.-S."/>
            <person name="Perrone G."/>
            <person name="Piumi F."/>
            <person name="Punt P.J."/>
            <person name="Ram A.F."/>
            <person name="Ramon A."/>
            <person name="Rauscher S."/>
            <person name="Record E."/>
            <person name="Riano-Pachon D.M."/>
            <person name="Robert V."/>
            <person name="Roehrig J."/>
            <person name="Ruller R."/>
            <person name="Salamov A."/>
            <person name="Salih N.S."/>
            <person name="Samson R.A."/>
            <person name="Sandor E."/>
            <person name="Sanguinetti M."/>
            <person name="Schuetze T."/>
            <person name="Sepcic K."/>
            <person name="Shelest E."/>
            <person name="Sherlock G."/>
            <person name="Sophianopoulou V."/>
            <person name="Squina F.M."/>
            <person name="Sun H."/>
            <person name="Susca A."/>
            <person name="Todd R.B."/>
            <person name="Tsang A."/>
            <person name="Unkles S.E."/>
            <person name="van de Wiele N."/>
            <person name="van Rossen-Uffink D."/>
            <person name="Oliveira J.V."/>
            <person name="Vesth T.C."/>
            <person name="Visser J."/>
            <person name="Yu J.-H."/>
            <person name="Zhou M."/>
            <person name="Andersen M.R."/>
            <person name="Archer D.B."/>
            <person name="Baker S.E."/>
            <person name="Benoit I."/>
            <person name="Brakhage A.A."/>
            <person name="Braus G.H."/>
            <person name="Fischer R."/>
            <person name="Frisvad J.C."/>
            <person name="Goldman G.H."/>
            <person name="Houbraken J."/>
            <person name="Oakley B."/>
            <person name="Pocsi I."/>
            <person name="Scazzocchio C."/>
            <person name="Seiboth B."/>
            <person name="vanKuyk P.A."/>
            <person name="Wortman J."/>
            <person name="Dyer P.S."/>
            <person name="Grigoriev I.V."/>
        </authorList>
    </citation>
    <scope>NUCLEOTIDE SEQUENCE [LARGE SCALE GENOMIC DNA]</scope>
    <source>
        <strain evidence="2">DTO 134E9</strain>
    </source>
</reference>
<accession>A0A1L9REJ1</accession>
<dbReference type="EMBL" id="KV878214">
    <property type="protein sequence ID" value="OJJ33283.1"/>
    <property type="molecule type" value="Genomic_DNA"/>
</dbReference>
<dbReference type="AlphaFoldDB" id="A0A1L9REJ1"/>
<keyword evidence="2" id="KW-1185">Reference proteome</keyword>